<evidence type="ECO:0000259" key="9">
    <source>
        <dbReference type="Pfam" id="PF02953"/>
    </source>
</evidence>
<evidence type="ECO:0000256" key="5">
    <source>
        <dbReference type="ARBA" id="ARBA00023010"/>
    </source>
</evidence>
<keyword evidence="8" id="KW-0143">Chaperone</keyword>
<evidence type="ECO:0000256" key="3">
    <source>
        <dbReference type="ARBA" id="ARBA00022833"/>
    </source>
</evidence>
<dbReference type="Gene3D" id="1.10.287.810">
    <property type="entry name" value="Mitochondrial import inner membrane translocase subunit tim13 like domains"/>
    <property type="match status" value="1"/>
</dbReference>
<keyword evidence="5 8" id="KW-0811">Translocation</keyword>
<keyword evidence="8" id="KW-0999">Mitochondrion inner membrane</keyword>
<evidence type="ECO:0000256" key="1">
    <source>
        <dbReference type="ARBA" id="ARBA00022448"/>
    </source>
</evidence>
<keyword evidence="7 8" id="KW-1015">Disulfide bond</keyword>
<organism evidence="10 11">
    <name type="scientific">Babesia bigemina</name>
    <dbReference type="NCBI Taxonomy" id="5866"/>
    <lineage>
        <taxon>Eukaryota</taxon>
        <taxon>Sar</taxon>
        <taxon>Alveolata</taxon>
        <taxon>Apicomplexa</taxon>
        <taxon>Aconoidasida</taxon>
        <taxon>Piroplasmida</taxon>
        <taxon>Babesiidae</taxon>
        <taxon>Babesia</taxon>
    </lineage>
</organism>
<keyword evidence="6 8" id="KW-0496">Mitochondrion</keyword>
<dbReference type="VEuPathDB" id="PiroplasmaDB:BBBOND_0107240"/>
<evidence type="ECO:0000256" key="7">
    <source>
        <dbReference type="ARBA" id="ARBA00023157"/>
    </source>
</evidence>
<sequence length="92" mass="10825">MSQTPMLGPEFGHLTPAQRTRVMDHLTEMQYRDTLETYNGMVDRCFNECIVSFRSKDLDSRETSCINSCVKFFFEFSQRVGQRFAEKQQNKV</sequence>
<keyword evidence="8" id="KW-0472">Membrane</keyword>
<dbReference type="OMA" id="QDFLRMY"/>
<dbReference type="STRING" id="5866.A0A061D9L5"/>
<keyword evidence="1 8" id="KW-0813">Transport</keyword>
<dbReference type="Pfam" id="PF02953">
    <property type="entry name" value="zf-Tim10_DDP"/>
    <property type="match status" value="1"/>
</dbReference>
<keyword evidence="4 8" id="KW-0653">Protein transport</keyword>
<dbReference type="GO" id="GO:0005743">
    <property type="term" value="C:mitochondrial inner membrane"/>
    <property type="evidence" value="ECO:0007669"/>
    <property type="project" value="UniProtKB-SubCell"/>
</dbReference>
<comment type="domain">
    <text evidence="8">The twin CX3C motif contains 4 conserved Cys residues that form 2 disulfide bonds in the mitochondrial intermembrane space.</text>
</comment>
<dbReference type="EMBL" id="LK391707">
    <property type="protein sequence ID" value="CDR94415.1"/>
    <property type="molecule type" value="Genomic_DNA"/>
</dbReference>
<reference evidence="11" key="1">
    <citation type="journal article" date="2014" name="Nucleic Acids Res.">
        <title>The evolutionary dynamics of variant antigen genes in Babesia reveal a history of genomic innovation underlying host-parasite interaction.</title>
        <authorList>
            <person name="Jackson A.P."/>
            <person name="Otto T.D."/>
            <person name="Darby A."/>
            <person name="Ramaprasad A."/>
            <person name="Xia D."/>
            <person name="Echaide I.E."/>
            <person name="Farber M."/>
            <person name="Gahlot S."/>
            <person name="Gamble J."/>
            <person name="Gupta D."/>
            <person name="Gupta Y."/>
            <person name="Jackson L."/>
            <person name="Malandrin L."/>
            <person name="Malas T.B."/>
            <person name="Moussa E."/>
            <person name="Nair M."/>
            <person name="Reid A.J."/>
            <person name="Sanders M."/>
            <person name="Sharma J."/>
            <person name="Tracey A."/>
            <person name="Quail M.A."/>
            <person name="Weir W."/>
            <person name="Wastling J.M."/>
            <person name="Hall N."/>
            <person name="Willadsen P."/>
            <person name="Lingelbach K."/>
            <person name="Shiels B."/>
            <person name="Tait A."/>
            <person name="Berriman M."/>
            <person name="Allred D.R."/>
            <person name="Pain A."/>
        </authorList>
    </citation>
    <scope>NUCLEOTIDE SEQUENCE [LARGE SCALE GENOMIC DNA]</scope>
    <source>
        <strain evidence="11">Bond</strain>
    </source>
</reference>
<dbReference type="AlphaFoldDB" id="A0A061D9L5"/>
<accession>A0A061D9L5</accession>
<evidence type="ECO:0000313" key="11">
    <source>
        <dbReference type="Proteomes" id="UP000033188"/>
    </source>
</evidence>
<evidence type="ECO:0000256" key="8">
    <source>
        <dbReference type="RuleBase" id="RU367043"/>
    </source>
</evidence>
<dbReference type="InterPro" id="IPR050673">
    <property type="entry name" value="Mito_inner_translocase_sub"/>
</dbReference>
<dbReference type="OrthoDB" id="1551503at2759"/>
<dbReference type="Proteomes" id="UP000033188">
    <property type="component" value="Chromosome 1"/>
</dbReference>
<dbReference type="RefSeq" id="XP_012766601.1">
    <property type="nucleotide sequence ID" value="XM_012911147.1"/>
</dbReference>
<dbReference type="GeneID" id="24562956"/>
<evidence type="ECO:0000256" key="6">
    <source>
        <dbReference type="ARBA" id="ARBA00023128"/>
    </source>
</evidence>
<evidence type="ECO:0000256" key="4">
    <source>
        <dbReference type="ARBA" id="ARBA00022927"/>
    </source>
</evidence>
<dbReference type="GO" id="GO:0046872">
    <property type="term" value="F:metal ion binding"/>
    <property type="evidence" value="ECO:0007669"/>
    <property type="project" value="UniProtKB-KW"/>
</dbReference>
<keyword evidence="3" id="KW-0862">Zinc</keyword>
<evidence type="ECO:0000256" key="2">
    <source>
        <dbReference type="ARBA" id="ARBA00022723"/>
    </source>
</evidence>
<dbReference type="GO" id="GO:0015031">
    <property type="term" value="P:protein transport"/>
    <property type="evidence" value="ECO:0007669"/>
    <property type="project" value="UniProtKB-KW"/>
</dbReference>
<protein>
    <recommendedName>
        <fullName evidence="8">Mitochondrial import inner membrane translocase subunit</fullName>
    </recommendedName>
</protein>
<dbReference type="SUPFAM" id="SSF144122">
    <property type="entry name" value="Tim10-like"/>
    <property type="match status" value="1"/>
</dbReference>
<dbReference type="InterPro" id="IPR004217">
    <property type="entry name" value="Tim10-like"/>
</dbReference>
<gene>
    <name evidence="10" type="ORF">BBBOND_0107240</name>
</gene>
<keyword evidence="2" id="KW-0479">Metal-binding</keyword>
<evidence type="ECO:0000313" key="10">
    <source>
        <dbReference type="EMBL" id="CDR94415.1"/>
    </source>
</evidence>
<dbReference type="InterPro" id="IPR035427">
    <property type="entry name" value="Tim10-like_dom_sf"/>
</dbReference>
<comment type="function">
    <text evidence="8">Mitochondrial intermembrane chaperone that participates in the import and insertion of some multi-pass transmembrane proteins into the mitochondrial inner membrane. Also required for the transfer of beta-barrel precursors from the TOM complex to the sorting and assembly machinery (SAM complex) of the outer membrane. Acts as a chaperone-like protein that protects the hydrophobic precursors from aggregation and guide them through the mitochondrial intermembrane space.</text>
</comment>
<name>A0A061D9L5_BABBI</name>
<proteinExistence type="inferred from homology"/>
<keyword evidence="11" id="KW-1185">Reference proteome</keyword>
<feature type="domain" description="Tim10-like" evidence="9">
    <location>
        <begin position="27"/>
        <end position="86"/>
    </location>
</feature>
<comment type="similarity">
    <text evidence="8">Belongs to the small Tim family.</text>
</comment>
<comment type="subunit">
    <text evidence="8">Heterohexamer.</text>
</comment>
<dbReference type="KEGG" id="bbig:BBBOND_0107240"/>
<dbReference type="PANTHER" id="PTHR13172">
    <property type="entry name" value="MITOCHONDRIAL IMPORT INNER MEMBRANE TRANSLOCASE SUBUNIT TIM9B"/>
    <property type="match status" value="1"/>
</dbReference>
<comment type="subcellular location">
    <subcellularLocation>
        <location evidence="8">Mitochondrion inner membrane</location>
        <topology evidence="8">Peripheral membrane protein</topology>
        <orientation evidence="8">Intermembrane side</orientation>
    </subcellularLocation>
</comment>